<feature type="signal peptide" evidence="1">
    <location>
        <begin position="1"/>
        <end position="24"/>
    </location>
</feature>
<sequence>MHLTPILSQLLIGVWLYECGTVYALPAPGGPSQSSPTEQQKKVEWWQQLNQPWIKINKQKILAGSEDCESCVGYDQGSDTFKTDLTGKYTLSRMRGQLHGLPGNNHVEMFQEVVKVGDKYVPAILKVVNLNYIKASSEEIGITKLNELQEEERKLVKERLKDGPQKPGPEREYPWGVQEHNLFIDSGFFNSFGTKKGLIVMAKMPGKYLTELEEWKQGDVGQKAKMMNDAFWDLLFLVYDLARRSNIIYVDFDETNAICQYLHAIGRTQCVLIDPGAPSLFWINPEHFPRDVQSFLTVWFRPRFMYLYKGPISQAQFVAPETVPEEWR</sequence>
<keyword evidence="1" id="KW-0732">Signal</keyword>
<accession>A0AA38U4Q2</accession>
<proteinExistence type="predicted"/>
<dbReference type="Proteomes" id="UP001163846">
    <property type="component" value="Unassembled WGS sequence"/>
</dbReference>
<evidence type="ECO:0000313" key="3">
    <source>
        <dbReference type="Proteomes" id="UP001163846"/>
    </source>
</evidence>
<gene>
    <name evidence="2" type="ORF">F5878DRAFT_729383</name>
</gene>
<protein>
    <submittedName>
        <fullName evidence="2">Uncharacterized protein</fullName>
    </submittedName>
</protein>
<reference evidence="2" key="1">
    <citation type="submission" date="2022-08" db="EMBL/GenBank/DDBJ databases">
        <authorList>
            <consortium name="DOE Joint Genome Institute"/>
            <person name="Min B."/>
            <person name="Riley R."/>
            <person name="Sierra-Patev S."/>
            <person name="Naranjo-Ortiz M."/>
            <person name="Looney B."/>
            <person name="Konkel Z."/>
            <person name="Slot J.C."/>
            <person name="Sakamoto Y."/>
            <person name="Steenwyk J.L."/>
            <person name="Rokas A."/>
            <person name="Carro J."/>
            <person name="Camarero S."/>
            <person name="Ferreira P."/>
            <person name="Molpeceres G."/>
            <person name="Ruiz-Duenas F.J."/>
            <person name="Serrano A."/>
            <person name="Henrissat B."/>
            <person name="Drula E."/>
            <person name="Hughes K.W."/>
            <person name="Mata J.L."/>
            <person name="Ishikawa N.K."/>
            <person name="Vargas-Isla R."/>
            <person name="Ushijima S."/>
            <person name="Smith C.A."/>
            <person name="Ahrendt S."/>
            <person name="Andreopoulos W."/>
            <person name="He G."/>
            <person name="Labutti K."/>
            <person name="Lipzen A."/>
            <person name="Ng V."/>
            <person name="Sandor L."/>
            <person name="Barry K."/>
            <person name="Martinez A.T."/>
            <person name="Xiao Y."/>
            <person name="Gibbons J.G."/>
            <person name="Terashima K."/>
            <person name="Hibbett D.S."/>
            <person name="Grigoriev I.V."/>
        </authorList>
    </citation>
    <scope>NUCLEOTIDE SEQUENCE</scope>
    <source>
        <strain evidence="2">TFB9207</strain>
    </source>
</reference>
<comment type="caution">
    <text evidence="2">The sequence shown here is derived from an EMBL/GenBank/DDBJ whole genome shotgun (WGS) entry which is preliminary data.</text>
</comment>
<organism evidence="2 3">
    <name type="scientific">Lentinula raphanica</name>
    <dbReference type="NCBI Taxonomy" id="153919"/>
    <lineage>
        <taxon>Eukaryota</taxon>
        <taxon>Fungi</taxon>
        <taxon>Dikarya</taxon>
        <taxon>Basidiomycota</taxon>
        <taxon>Agaricomycotina</taxon>
        <taxon>Agaricomycetes</taxon>
        <taxon>Agaricomycetidae</taxon>
        <taxon>Agaricales</taxon>
        <taxon>Marasmiineae</taxon>
        <taxon>Omphalotaceae</taxon>
        <taxon>Lentinula</taxon>
    </lineage>
</organism>
<dbReference type="AlphaFoldDB" id="A0AA38U4Q2"/>
<name>A0AA38U4Q2_9AGAR</name>
<feature type="chain" id="PRO_5041262024" evidence="1">
    <location>
        <begin position="25"/>
        <end position="328"/>
    </location>
</feature>
<evidence type="ECO:0000313" key="2">
    <source>
        <dbReference type="EMBL" id="KAJ3832332.1"/>
    </source>
</evidence>
<dbReference type="EMBL" id="MU806996">
    <property type="protein sequence ID" value="KAJ3832332.1"/>
    <property type="molecule type" value="Genomic_DNA"/>
</dbReference>
<evidence type="ECO:0000256" key="1">
    <source>
        <dbReference type="SAM" id="SignalP"/>
    </source>
</evidence>
<keyword evidence="3" id="KW-1185">Reference proteome</keyword>